<evidence type="ECO:0000256" key="1">
    <source>
        <dbReference type="SAM" id="MobiDB-lite"/>
    </source>
</evidence>
<feature type="region of interest" description="Disordered" evidence="1">
    <location>
        <begin position="85"/>
        <end position="119"/>
    </location>
</feature>
<proteinExistence type="predicted"/>
<name>A0A426XZT7_ENSVE</name>
<organism evidence="2 3">
    <name type="scientific">Ensete ventricosum</name>
    <name type="common">Abyssinian banana</name>
    <name type="synonym">Musa ensete</name>
    <dbReference type="NCBI Taxonomy" id="4639"/>
    <lineage>
        <taxon>Eukaryota</taxon>
        <taxon>Viridiplantae</taxon>
        <taxon>Streptophyta</taxon>
        <taxon>Embryophyta</taxon>
        <taxon>Tracheophyta</taxon>
        <taxon>Spermatophyta</taxon>
        <taxon>Magnoliopsida</taxon>
        <taxon>Liliopsida</taxon>
        <taxon>Zingiberales</taxon>
        <taxon>Musaceae</taxon>
        <taxon>Ensete</taxon>
    </lineage>
</organism>
<comment type="caution">
    <text evidence="2">The sequence shown here is derived from an EMBL/GenBank/DDBJ whole genome shotgun (WGS) entry which is preliminary data.</text>
</comment>
<evidence type="ECO:0000313" key="2">
    <source>
        <dbReference type="EMBL" id="RRT44982.1"/>
    </source>
</evidence>
<protein>
    <submittedName>
        <fullName evidence="2">Uncharacterized protein</fullName>
    </submittedName>
</protein>
<accession>A0A426XZT7</accession>
<dbReference type="AlphaFoldDB" id="A0A426XZT7"/>
<dbReference type="Gene3D" id="1.10.10.60">
    <property type="entry name" value="Homeodomain-like"/>
    <property type="match status" value="1"/>
</dbReference>
<reference evidence="2 3" key="1">
    <citation type="journal article" date="2014" name="Agronomy (Basel)">
        <title>A Draft Genome Sequence for Ensete ventricosum, the Drought-Tolerant Tree Against Hunger.</title>
        <authorList>
            <person name="Harrison J."/>
            <person name="Moore K.A."/>
            <person name="Paszkiewicz K."/>
            <person name="Jones T."/>
            <person name="Grant M."/>
            <person name="Ambacheew D."/>
            <person name="Muzemil S."/>
            <person name="Studholme D.J."/>
        </authorList>
    </citation>
    <scope>NUCLEOTIDE SEQUENCE [LARGE SCALE GENOMIC DNA]</scope>
</reference>
<dbReference type="EMBL" id="AMZH03016120">
    <property type="protein sequence ID" value="RRT44982.1"/>
    <property type="molecule type" value="Genomic_DNA"/>
</dbReference>
<feature type="compositionally biased region" description="Gly residues" evidence="1">
    <location>
        <begin position="85"/>
        <end position="110"/>
    </location>
</feature>
<dbReference type="Proteomes" id="UP000287651">
    <property type="component" value="Unassembled WGS sequence"/>
</dbReference>
<sequence length="133" mass="14046">MSWRSGEIGMMMNYIAHELKTVYEPDSDMTRSGNLGKKQKDCILPIREADGVVIDVCDLKNARLQWRTQLHRQFVAAVNALGLDSGGGDGEGSEGGGGGGGGGGSGGGSEGMASDEFVNPVRRCDNRWGPCLL</sequence>
<gene>
    <name evidence="2" type="ORF">B296_00051600</name>
</gene>
<evidence type="ECO:0000313" key="3">
    <source>
        <dbReference type="Proteomes" id="UP000287651"/>
    </source>
</evidence>